<feature type="binding site" evidence="19">
    <location>
        <position position="882"/>
    </location>
    <ligand>
        <name>substrate</name>
    </ligand>
</feature>
<dbReference type="Gene3D" id="3.10.20.30">
    <property type="match status" value="1"/>
</dbReference>
<dbReference type="SUPFAM" id="SSF47741">
    <property type="entry name" value="CO dehydrogenase ISP C-domain like"/>
    <property type="match status" value="1"/>
</dbReference>
<comment type="catalytic activity">
    <reaction evidence="17">
        <text>hypoxanthine + NAD(+) + H2O = xanthine + NADH + H(+)</text>
        <dbReference type="Rhea" id="RHEA:24670"/>
        <dbReference type="ChEBI" id="CHEBI:15377"/>
        <dbReference type="ChEBI" id="CHEBI:15378"/>
        <dbReference type="ChEBI" id="CHEBI:17368"/>
        <dbReference type="ChEBI" id="CHEBI:17712"/>
        <dbReference type="ChEBI" id="CHEBI:57540"/>
        <dbReference type="ChEBI" id="CHEBI:57945"/>
        <dbReference type="EC" id="1.17.1.4"/>
    </reaction>
</comment>
<feature type="binding site" evidence="20">
    <location>
        <position position="123"/>
    </location>
    <ligand>
        <name>[2Fe-2S] cluster</name>
        <dbReference type="ChEBI" id="CHEBI:190135"/>
        <label>2</label>
    </ligand>
</feature>
<feature type="binding site" evidence="20">
    <location>
        <position position="847"/>
    </location>
    <ligand>
        <name>Mo-molybdopterin</name>
        <dbReference type="ChEBI" id="CHEBI:71302"/>
    </ligand>
    <ligandPart>
        <name>Mo</name>
        <dbReference type="ChEBI" id="CHEBI:28685"/>
    </ligandPart>
</feature>
<dbReference type="InterPro" id="IPR036856">
    <property type="entry name" value="Ald_Oxase/Xan_DH_a/b_sf"/>
</dbReference>
<proteinExistence type="inferred from homology"/>
<protein>
    <recommendedName>
        <fullName evidence="4">xanthine dehydrogenase</fullName>
        <ecNumber evidence="4">1.17.1.4</ecNumber>
    </recommendedName>
</protein>
<dbReference type="Pfam" id="PF02738">
    <property type="entry name" value="MoCoBD_1"/>
    <property type="match status" value="1"/>
</dbReference>
<evidence type="ECO:0000256" key="10">
    <source>
        <dbReference type="ARBA" id="ARBA00023002"/>
    </source>
</evidence>
<dbReference type="SUPFAM" id="SSF56176">
    <property type="entry name" value="FAD-binding/transporter-associated domain-like"/>
    <property type="match status" value="1"/>
</dbReference>
<dbReference type="Gene3D" id="3.30.365.10">
    <property type="entry name" value="Aldehyde oxidase/xanthine dehydrogenase, molybdopterin binding domain"/>
    <property type="match status" value="4"/>
</dbReference>
<feature type="binding site" evidence="20">
    <location>
        <position position="53"/>
    </location>
    <ligand>
        <name>[2Fe-2S] cluster</name>
        <dbReference type="ChEBI" id="CHEBI:190135"/>
        <label>1</label>
    </ligand>
</feature>
<dbReference type="InterPro" id="IPR036884">
    <property type="entry name" value="2Fe-2S-bd_dom_sf"/>
</dbReference>
<evidence type="ECO:0000256" key="8">
    <source>
        <dbReference type="ARBA" id="ARBA00022723"/>
    </source>
</evidence>
<keyword evidence="6" id="KW-0285">Flavoprotein</keyword>
<dbReference type="InterPro" id="IPR002888">
    <property type="entry name" value="2Fe-2S-bd"/>
</dbReference>
<gene>
    <name evidence="24" type="ORF">C2E21_1898</name>
</gene>
<dbReference type="InterPro" id="IPR037165">
    <property type="entry name" value="AldOxase/xan_DH_Mopterin-bd_sf"/>
</dbReference>
<dbReference type="EMBL" id="LHPG02000003">
    <property type="protein sequence ID" value="PRW60053.1"/>
    <property type="molecule type" value="Genomic_DNA"/>
</dbReference>
<evidence type="ECO:0000256" key="9">
    <source>
        <dbReference type="ARBA" id="ARBA00022827"/>
    </source>
</evidence>
<dbReference type="FunFam" id="3.10.20.30:FF:000015">
    <property type="entry name" value="Aldehyde oxidase 1"/>
    <property type="match status" value="1"/>
</dbReference>
<feature type="compositionally biased region" description="Low complexity" evidence="21">
    <location>
        <begin position="192"/>
        <end position="202"/>
    </location>
</feature>
<feature type="binding site" evidence="20">
    <location>
        <position position="878"/>
    </location>
    <ligand>
        <name>Mo-molybdopterin</name>
        <dbReference type="ChEBI" id="CHEBI:71302"/>
    </ligand>
    <ligandPart>
        <name>Mo</name>
        <dbReference type="ChEBI" id="CHEBI:28685"/>
    </ligandPart>
</feature>
<keyword evidence="11 20" id="KW-0408">Iron</keyword>
<comment type="similarity">
    <text evidence="3">Belongs to the xanthine dehydrogenase family.</text>
</comment>
<dbReference type="Pfam" id="PF03450">
    <property type="entry name" value="CO_deh_flav_C"/>
    <property type="match status" value="1"/>
</dbReference>
<evidence type="ECO:0000256" key="2">
    <source>
        <dbReference type="ARBA" id="ARBA00004275"/>
    </source>
</evidence>
<comment type="cofactor">
    <cofactor evidence="1 19">
        <name>FAD</name>
        <dbReference type="ChEBI" id="CHEBI:57692"/>
    </cofactor>
</comment>
<dbReference type="GO" id="GO:0005506">
    <property type="term" value="F:iron ion binding"/>
    <property type="evidence" value="ECO:0007669"/>
    <property type="project" value="InterPro"/>
</dbReference>
<evidence type="ECO:0000259" key="23">
    <source>
        <dbReference type="PROSITE" id="PS51387"/>
    </source>
</evidence>
<dbReference type="InterPro" id="IPR005107">
    <property type="entry name" value="CO_DH_flav_C"/>
</dbReference>
<keyword evidence="13" id="KW-0520">NAD</keyword>
<feature type="binding site" evidence="19">
    <location>
        <position position="994"/>
    </location>
    <ligand>
        <name>substrate</name>
    </ligand>
</feature>
<dbReference type="Gene3D" id="1.10.150.120">
    <property type="entry name" value="[2Fe-2S]-binding domain"/>
    <property type="match status" value="1"/>
</dbReference>
<dbReference type="InterPro" id="IPR046867">
    <property type="entry name" value="AldOxase/xan_DH_MoCoBD2"/>
</dbReference>
<keyword evidence="25" id="KW-1185">Reference proteome</keyword>
<feature type="binding site" evidence="20">
    <location>
        <position position="992"/>
    </location>
    <ligand>
        <name>Mo-molybdopterin</name>
        <dbReference type="ChEBI" id="CHEBI:71302"/>
    </ligand>
    <ligandPart>
        <name>Mo</name>
        <dbReference type="ChEBI" id="CHEBI:28685"/>
    </ligandPart>
</feature>
<feature type="region of interest" description="Disordered" evidence="21">
    <location>
        <begin position="192"/>
        <end position="212"/>
    </location>
</feature>
<dbReference type="InterPro" id="IPR016169">
    <property type="entry name" value="FAD-bd_PCMH_sub2"/>
</dbReference>
<dbReference type="InterPro" id="IPR036010">
    <property type="entry name" value="2Fe-2S_ferredoxin-like_sf"/>
</dbReference>
<dbReference type="STRING" id="3076.A0A2P6U168"/>
<evidence type="ECO:0000256" key="7">
    <source>
        <dbReference type="ARBA" id="ARBA00022714"/>
    </source>
</evidence>
<evidence type="ECO:0000313" key="25">
    <source>
        <dbReference type="Proteomes" id="UP000239899"/>
    </source>
</evidence>
<name>A0A2P6U168_CHLSO</name>
<dbReference type="FunFam" id="3.30.43.10:FF:000001">
    <property type="entry name" value="Xanthine dehydrogenase/oxidase"/>
    <property type="match status" value="1"/>
</dbReference>
<feature type="binding site" evidence="19">
    <location>
        <position position="415"/>
    </location>
    <ligand>
        <name>FAD</name>
        <dbReference type="ChEBI" id="CHEBI:57692"/>
    </ligand>
</feature>
<accession>A0A2P6U168</accession>
<feature type="binding site" evidence="20">
    <location>
        <position position="162"/>
    </location>
    <ligand>
        <name>[2Fe-2S] cluster</name>
        <dbReference type="ChEBI" id="CHEBI:190135"/>
        <label>2</label>
    </ligand>
</feature>
<keyword evidence="5 20" id="KW-0500">Molybdenum</keyword>
<dbReference type="FunFam" id="3.30.365.10:FF:000003">
    <property type="entry name" value="Aldehyde oxidase 1"/>
    <property type="match status" value="1"/>
</dbReference>
<feature type="binding site" evidence="20">
    <location>
        <position position="160"/>
    </location>
    <ligand>
        <name>[2Fe-2S] cluster</name>
        <dbReference type="ChEBI" id="CHEBI:190135"/>
        <label>2</label>
    </ligand>
</feature>
<dbReference type="InterPro" id="IPR016166">
    <property type="entry name" value="FAD-bd_PCMH"/>
</dbReference>
<comment type="subcellular location">
    <subcellularLocation>
        <location evidence="2">Peroxisome</location>
    </subcellularLocation>
</comment>
<dbReference type="SUPFAM" id="SSF55447">
    <property type="entry name" value="CO dehydrogenase flavoprotein C-terminal domain-like"/>
    <property type="match status" value="1"/>
</dbReference>
<evidence type="ECO:0000256" key="17">
    <source>
        <dbReference type="ARBA" id="ARBA00049517"/>
    </source>
</evidence>
<keyword evidence="7 20" id="KW-0001">2Fe-2S</keyword>
<feature type="binding site" evidence="19">
    <location>
        <begin position="335"/>
        <end position="342"/>
    </location>
    <ligand>
        <name>FAD</name>
        <dbReference type="ChEBI" id="CHEBI:57692"/>
    </ligand>
</feature>
<dbReference type="InterPro" id="IPR008274">
    <property type="entry name" value="AldOxase/xan_DH_MoCoBD1"/>
</dbReference>
<dbReference type="Pfam" id="PF00941">
    <property type="entry name" value="FAD_binding_5"/>
    <property type="match status" value="1"/>
</dbReference>
<dbReference type="EC" id="1.17.1.4" evidence="4"/>
<comment type="catalytic activity">
    <reaction evidence="16">
        <text>xanthine + NAD(+) + H2O = urate + NADH + H(+)</text>
        <dbReference type="Rhea" id="RHEA:16669"/>
        <dbReference type="ChEBI" id="CHEBI:15377"/>
        <dbReference type="ChEBI" id="CHEBI:15378"/>
        <dbReference type="ChEBI" id="CHEBI:17712"/>
        <dbReference type="ChEBI" id="CHEBI:17775"/>
        <dbReference type="ChEBI" id="CHEBI:57540"/>
        <dbReference type="ChEBI" id="CHEBI:57945"/>
        <dbReference type="EC" id="1.17.1.4"/>
    </reaction>
</comment>
<evidence type="ECO:0000256" key="6">
    <source>
        <dbReference type="ARBA" id="ARBA00022630"/>
    </source>
</evidence>
<keyword evidence="10" id="KW-0560">Oxidoreductase</keyword>
<dbReference type="SUPFAM" id="SSF56003">
    <property type="entry name" value="Molybdenum cofactor-binding domain"/>
    <property type="match status" value="1"/>
</dbReference>
<feature type="binding site" evidence="19">
    <location>
        <position position="1090"/>
    </location>
    <ligand>
        <name>substrate</name>
    </ligand>
</feature>
<comment type="caution">
    <text evidence="24">The sequence shown here is derived from an EMBL/GenBank/DDBJ whole genome shotgun (WGS) entry which is preliminary data.</text>
</comment>
<dbReference type="PIRSF" id="PIRSF000127">
    <property type="entry name" value="Xanthine_DH"/>
    <property type="match status" value="1"/>
</dbReference>
<feature type="binding site" evidence="20">
    <location>
        <position position="61"/>
    </location>
    <ligand>
        <name>[2Fe-2S] cluster</name>
        <dbReference type="ChEBI" id="CHEBI:190135"/>
        <label>1</label>
    </ligand>
</feature>
<evidence type="ECO:0000256" key="5">
    <source>
        <dbReference type="ARBA" id="ARBA00022505"/>
    </source>
</evidence>
<dbReference type="GO" id="GO:0051537">
    <property type="term" value="F:2 iron, 2 sulfur cluster binding"/>
    <property type="evidence" value="ECO:0007669"/>
    <property type="project" value="UniProtKB-KW"/>
</dbReference>
<comment type="cofactor">
    <cofactor evidence="15">
        <name>[2Fe-2S] cluster</name>
        <dbReference type="ChEBI" id="CHEBI:190135"/>
    </cofactor>
</comment>
<keyword evidence="8 20" id="KW-0479">Metal-binding</keyword>
<feature type="binding site" evidence="19">
    <location>
        <position position="438"/>
    </location>
    <ligand>
        <name>FAD</name>
        <dbReference type="ChEBI" id="CHEBI:57692"/>
    </ligand>
</feature>
<dbReference type="SMART" id="SM01008">
    <property type="entry name" value="Ald_Xan_dh_C"/>
    <property type="match status" value="1"/>
</dbReference>
<dbReference type="GO" id="GO:0005777">
    <property type="term" value="C:peroxisome"/>
    <property type="evidence" value="ECO:0007669"/>
    <property type="project" value="UniProtKB-SubCell"/>
</dbReference>
<dbReference type="SUPFAM" id="SSF54665">
    <property type="entry name" value="CO dehydrogenase molybdoprotein N-domain-like"/>
    <property type="match status" value="1"/>
</dbReference>
<dbReference type="FunFam" id="3.30.365.10:FF:000004">
    <property type="entry name" value="Xanthine dehydrogenase oxidase"/>
    <property type="match status" value="1"/>
</dbReference>
<dbReference type="PANTHER" id="PTHR45444">
    <property type="entry name" value="XANTHINE DEHYDROGENASE"/>
    <property type="match status" value="1"/>
</dbReference>
<dbReference type="InterPro" id="IPR036683">
    <property type="entry name" value="CO_DH_flav_C_dom_sf"/>
</dbReference>
<dbReference type="PROSITE" id="PS51085">
    <property type="entry name" value="2FE2S_FER_2"/>
    <property type="match status" value="1"/>
</dbReference>
<feature type="binding site" evidence="20">
    <location>
        <position position="126"/>
    </location>
    <ligand>
        <name>[2Fe-2S] cluster</name>
        <dbReference type="ChEBI" id="CHEBI:190135"/>
        <label>2</label>
    </ligand>
</feature>
<dbReference type="InterPro" id="IPR036318">
    <property type="entry name" value="FAD-bd_PCMH-like_sf"/>
</dbReference>
<evidence type="ECO:0000256" key="21">
    <source>
        <dbReference type="SAM" id="MobiDB-lite"/>
    </source>
</evidence>
<feature type="binding site" evidence="19">
    <location>
        <position position="960"/>
    </location>
    <ligand>
        <name>substrate</name>
    </ligand>
</feature>
<dbReference type="Pfam" id="PF20256">
    <property type="entry name" value="MoCoBD_2"/>
    <property type="match status" value="1"/>
</dbReference>
<evidence type="ECO:0000313" key="24">
    <source>
        <dbReference type="EMBL" id="PRW60053.1"/>
    </source>
</evidence>
<dbReference type="Gene3D" id="3.90.1170.50">
    <property type="entry name" value="Aldehyde oxidase/xanthine dehydrogenase, a/b hammerhead"/>
    <property type="match status" value="1"/>
</dbReference>
<dbReference type="PROSITE" id="PS00197">
    <property type="entry name" value="2FE2S_FER_1"/>
    <property type="match status" value="1"/>
</dbReference>
<feature type="binding site" evidence="20">
    <location>
        <position position="83"/>
    </location>
    <ligand>
        <name>[2Fe-2S] cluster</name>
        <dbReference type="ChEBI" id="CHEBI:190135"/>
        <label>1</label>
    </ligand>
</feature>
<dbReference type="InterPro" id="IPR006058">
    <property type="entry name" value="2Fe2S_fd_BS"/>
</dbReference>
<dbReference type="SUPFAM" id="SSF54292">
    <property type="entry name" value="2Fe-2S ferredoxin-like"/>
    <property type="match status" value="1"/>
</dbReference>
<dbReference type="PANTHER" id="PTHR45444:SF3">
    <property type="entry name" value="XANTHINE DEHYDROGENASE"/>
    <property type="match status" value="1"/>
</dbReference>
<evidence type="ECO:0000259" key="22">
    <source>
        <dbReference type="PROSITE" id="PS51085"/>
    </source>
</evidence>
<feature type="binding site" evidence="19">
    <location>
        <position position="482"/>
    </location>
    <ligand>
        <name>FAD</name>
        <dbReference type="ChEBI" id="CHEBI:57692"/>
    </ligand>
</feature>
<evidence type="ECO:0000256" key="12">
    <source>
        <dbReference type="ARBA" id="ARBA00023014"/>
    </source>
</evidence>
<dbReference type="Pfam" id="PF00111">
    <property type="entry name" value="Fer2"/>
    <property type="match status" value="1"/>
</dbReference>
<dbReference type="Gene3D" id="3.30.390.50">
    <property type="entry name" value="CO dehydrogenase flavoprotein, C-terminal domain"/>
    <property type="match status" value="1"/>
</dbReference>
<feature type="domain" description="2Fe-2S ferredoxin-type" evidence="22">
    <location>
        <begin position="14"/>
        <end position="101"/>
    </location>
</feature>
<dbReference type="FunFam" id="3.30.465.10:FF:000004">
    <property type="entry name" value="Xanthine dehydrogenase/oxidase"/>
    <property type="match status" value="1"/>
</dbReference>
<dbReference type="InterPro" id="IPR001041">
    <property type="entry name" value="2Fe-2S_ferredoxin-type"/>
</dbReference>
<dbReference type="NCBIfam" id="TIGR02963">
    <property type="entry name" value="xanthine_xdhA"/>
    <property type="match status" value="1"/>
</dbReference>
<comment type="cofactor">
    <cofactor evidence="20">
        <name>[2Fe-2S] cluster</name>
        <dbReference type="ChEBI" id="CHEBI:190135"/>
    </cofactor>
    <text evidence="20">Binds 2 [2Fe-2S] clusters.</text>
</comment>
<dbReference type="Gene3D" id="3.30.465.10">
    <property type="match status" value="1"/>
</dbReference>
<evidence type="ECO:0000256" key="3">
    <source>
        <dbReference type="ARBA" id="ARBA00006849"/>
    </source>
</evidence>
<keyword evidence="9 19" id="KW-0274">FAD</keyword>
<evidence type="ECO:0000256" key="14">
    <source>
        <dbReference type="ARBA" id="ARBA00023140"/>
    </source>
</evidence>
<feature type="binding site" evidence="20">
    <location>
        <position position="1154"/>
    </location>
    <ligand>
        <name>Mo-molybdopterin</name>
        <dbReference type="ChEBI" id="CHEBI:71302"/>
    </ligand>
    <ligandPart>
        <name>Mo</name>
        <dbReference type="ChEBI" id="CHEBI:28685"/>
    </ligandPart>
</feature>
<feature type="domain" description="FAD-binding PCMH-type" evidence="23">
    <location>
        <begin position="307"/>
        <end position="492"/>
    </location>
</feature>
<evidence type="ECO:0000256" key="16">
    <source>
        <dbReference type="ARBA" id="ARBA00049017"/>
    </source>
</evidence>
<evidence type="ECO:0000256" key="18">
    <source>
        <dbReference type="PIRSR" id="PIRSR000127-1"/>
    </source>
</evidence>
<evidence type="ECO:0000256" key="15">
    <source>
        <dbReference type="ARBA" id="ARBA00034078"/>
    </source>
</evidence>
<dbReference type="InterPro" id="IPR016167">
    <property type="entry name" value="FAD-bd_PCMH_sub1"/>
</dbReference>
<evidence type="ECO:0000256" key="19">
    <source>
        <dbReference type="PIRSR" id="PIRSR000127-2"/>
    </source>
</evidence>
<keyword evidence="14" id="KW-0576">Peroxisome</keyword>
<evidence type="ECO:0000256" key="1">
    <source>
        <dbReference type="ARBA" id="ARBA00001974"/>
    </source>
</evidence>
<dbReference type="InterPro" id="IPR014307">
    <property type="entry name" value="Xanthine_DH_ssu"/>
</dbReference>
<organism evidence="24 25">
    <name type="scientific">Chlorella sorokiniana</name>
    <name type="common">Freshwater green alga</name>
    <dbReference type="NCBI Taxonomy" id="3076"/>
    <lineage>
        <taxon>Eukaryota</taxon>
        <taxon>Viridiplantae</taxon>
        <taxon>Chlorophyta</taxon>
        <taxon>core chlorophytes</taxon>
        <taxon>Trebouxiophyceae</taxon>
        <taxon>Chlorellales</taxon>
        <taxon>Chlorellaceae</taxon>
        <taxon>Chlorella clade</taxon>
        <taxon>Chlorella</taxon>
    </lineage>
</organism>
<keyword evidence="12 20" id="KW-0411">Iron-sulfur</keyword>
<feature type="active site" description="Proton acceptor" evidence="18">
    <location>
        <position position="1342"/>
    </location>
</feature>
<dbReference type="FunFam" id="3.90.1170.50:FF:000001">
    <property type="entry name" value="Aldehyde oxidase 1"/>
    <property type="match status" value="1"/>
</dbReference>
<reference evidence="24 25" key="1">
    <citation type="journal article" date="2018" name="Plant J.">
        <title>Genome sequences of Chlorella sorokiniana UTEX 1602 and Micractinium conductrix SAG 241.80: implications to maltose excretion by a green alga.</title>
        <authorList>
            <person name="Arriola M.B."/>
            <person name="Velmurugan N."/>
            <person name="Zhang Y."/>
            <person name="Plunkett M.H."/>
            <person name="Hondzo H."/>
            <person name="Barney B.M."/>
        </authorList>
    </citation>
    <scope>NUCLEOTIDE SEQUENCE [LARGE SCALE GENOMIC DNA]</scope>
    <source>
        <strain evidence="25">UTEX 1602</strain>
    </source>
</reference>
<feature type="binding site" evidence="20">
    <location>
        <position position="58"/>
    </location>
    <ligand>
        <name>[2Fe-2S] cluster</name>
        <dbReference type="ChEBI" id="CHEBI:190135"/>
        <label>1</label>
    </ligand>
</feature>
<dbReference type="InterPro" id="IPR002346">
    <property type="entry name" value="Mopterin_DH_FAD-bd"/>
</dbReference>
<dbReference type="InterPro" id="IPR016208">
    <property type="entry name" value="Ald_Oxase/xanthine_DH-like"/>
</dbReference>
<dbReference type="PROSITE" id="PS51387">
    <property type="entry name" value="FAD_PCMH"/>
    <property type="match status" value="1"/>
</dbReference>
<dbReference type="InterPro" id="IPR012675">
    <property type="entry name" value="Beta-grasp_dom_sf"/>
</dbReference>
<dbReference type="OrthoDB" id="8300278at2759"/>
<evidence type="ECO:0000256" key="20">
    <source>
        <dbReference type="PIRSR" id="PIRSR000127-3"/>
    </source>
</evidence>
<dbReference type="SMART" id="SM01092">
    <property type="entry name" value="CO_deh_flav_C"/>
    <property type="match status" value="1"/>
</dbReference>
<dbReference type="InterPro" id="IPR000674">
    <property type="entry name" value="Ald_Oxase/Xan_DH_a/b"/>
</dbReference>
<evidence type="ECO:0000256" key="13">
    <source>
        <dbReference type="ARBA" id="ARBA00023027"/>
    </source>
</evidence>
<comment type="cofactor">
    <cofactor evidence="20">
        <name>Mo-molybdopterin</name>
        <dbReference type="ChEBI" id="CHEBI:71302"/>
    </cofactor>
    <text evidence="20">Binds 1 Mo-molybdopterin (Mo-MPT) cofactor per subunit.</text>
</comment>
<evidence type="ECO:0000256" key="4">
    <source>
        <dbReference type="ARBA" id="ARBA00013123"/>
    </source>
</evidence>
<dbReference type="Pfam" id="PF01315">
    <property type="entry name" value="Ald_Xan_dh_C"/>
    <property type="match status" value="1"/>
</dbReference>
<sequence>MGSPEQQEAAGAGQEAILYVNGKRHLLPPGAGHVSLLSYLRGDLGLTGAKLGCGEGGCGACTVLVSSADPATGALHHRSINACLCPLYAVEGMHVITVEGIGNTRDGLHPVQERLAKAHGSQCGFCTPGFVMSMVALLRSKAPEAPTEEEIEENLAGNLCRCTGYRPILDAFKAFAKVDAAAYTEEAIAASKAGNGSSQAAADGGGGSSAAAGNGTAPAANGSAGGGCCGTNGHSNGGSSKPQRVCPSTGRPCDCSVAGELDAASGTVTSASKHKEAAYGPLMHTRPAVEPIFPPELRRRQPAELALPGPRCAWYRPLTLERLLALKAEHPDARLVVGNTEVGIEIKFKGQRYPVLIGVTHVPELNAIEVDDQGVHFGSSVTLSRLMDTCKQLSARLPAHQTSTLRAVAEQLRWFAGPPIRNGAALGGNVCTASPISDLNPLWMAAGAQFTVAGQGTGQRTVAARDFFLGYRKVDLALHEVLVKVFVPFTRRHEYVKEFKQAHRRDDDIAIVNAGMRFRLEQVAGGEWQIAEAAIAYGGVAPLTIMAHKTMAALAGRPIDAATLEAALQAVQEDVQIAANAPGGMVEFRRSLAASFLFKGLLWSSQQLETDAPAYASPFPDSYRSAVQPYERPPSHGLQYYSAVPGEEIVGQPVRHMAADQQVCGSAQYVDDIKLPAGALHCALVLSTRPHARILRIDTAAAAAMPGVHGVYTAKDIPGGNDIGPVIHDEELFATSVVTCVGHPLGIVAADTEEQARAAAAAVAVEYEDLPAVLDIVAAIAAGSYYEGWGHSITSGDVEAAFASQECECVLEGETKMGGQEHFYLEPNASIVVPGEADEMISYSSTQCPDKHQRYIARVLGIPQHKVVVRTKRLGGGFGGKETRSAFVNAAAAIPAWHLRRPARIVLDRDEDMAITGQRHAFMGRYKVGFTKEGRLLALDLNLYCNAGNSLDLSHSIMDRALMHCDCVYRFPALRAQGHVCRTNLPSHTAFRGFGGPQGMMVCEQIMERIARHVGRPAHEVKALNMYHEGDVAPFGQRLDGCQARRCWEEVLASRGFQQRLTEVQQHNAAHRWRKRGLAAVPTKFGISFTTKFLNQAGALVHIYTDGTVLVTHGGVEMGQGLHTKVAQVVAHDLGIPLQSTATDKVPNASPTAASASSDMYGAAAADACRQLKERLGPYYERLPGKSFQEVVMAAYLDRVDLSAHGFYATPDITGFGGDRPFNYLCYGAAVSEVELDALTGDWQVLRTDICMDVGKSLNPSIDIGQVEGGFVQGMGWSCIEELVWGDAQHTWVRPGQLFTRGPGTYKIPTANDIPVDFRVTLLRNAPCDRTPMVHSSKAVGEPPFFLGTSVFYALKEACYAARADAGLAGWFRLDLPATPERLRMACADQLTAPFAPPELLPKISC</sequence>
<dbReference type="GO" id="GO:0071949">
    <property type="term" value="F:FAD binding"/>
    <property type="evidence" value="ECO:0007669"/>
    <property type="project" value="InterPro"/>
</dbReference>
<dbReference type="Proteomes" id="UP000239899">
    <property type="component" value="Unassembled WGS sequence"/>
</dbReference>
<evidence type="ECO:0000256" key="11">
    <source>
        <dbReference type="ARBA" id="ARBA00023004"/>
    </source>
</evidence>
<dbReference type="GO" id="GO:0004854">
    <property type="term" value="F:xanthine dehydrogenase activity"/>
    <property type="evidence" value="ECO:0007669"/>
    <property type="project" value="UniProtKB-EC"/>
</dbReference>
<dbReference type="Gene3D" id="3.30.43.10">
    <property type="entry name" value="Uridine Diphospho-n-acetylenolpyruvylglucosamine Reductase, domain 2"/>
    <property type="match status" value="1"/>
</dbReference>
<feature type="binding site" evidence="19">
    <location>
        <position position="500"/>
    </location>
    <ligand>
        <name>FAD</name>
        <dbReference type="ChEBI" id="CHEBI:57692"/>
    </ligand>
</feature>
<dbReference type="GO" id="GO:0006145">
    <property type="term" value="P:purine nucleobase catabolic process"/>
    <property type="evidence" value="ECO:0007669"/>
    <property type="project" value="UniProtKB-ARBA"/>
</dbReference>
<dbReference type="Pfam" id="PF01799">
    <property type="entry name" value="Fer2_2"/>
    <property type="match status" value="1"/>
</dbReference>
<dbReference type="FunFam" id="3.30.365.10:FF:000002">
    <property type="entry name" value="Xanthine dehydrogenase oxidase"/>
    <property type="match status" value="1"/>
</dbReference>